<dbReference type="AlphaFoldDB" id="T2JV24"/>
<accession>T2JV24</accession>
<reference evidence="1 2" key="2">
    <citation type="submission" date="2013-09" db="EMBL/GenBank/DDBJ databases">
        <title>Whole genome comparison of six Crocosphaera watsonii strains with differing phenotypes.</title>
        <authorList>
            <person name="Bench S.R."/>
            <person name="Heller P."/>
            <person name="Frank I."/>
            <person name="Arciniega M."/>
            <person name="Shilova I.N."/>
            <person name="Zehr J.P."/>
        </authorList>
    </citation>
    <scope>NUCLEOTIDE SEQUENCE [LARGE SCALE GENOMIC DNA]</scope>
    <source>
        <strain evidence="1 2">WH 0402</strain>
    </source>
</reference>
<reference evidence="1 2" key="1">
    <citation type="submission" date="2013-01" db="EMBL/GenBank/DDBJ databases">
        <authorList>
            <person name="Bench S."/>
        </authorList>
    </citation>
    <scope>NUCLEOTIDE SEQUENCE [LARGE SCALE GENOMIC DNA]</scope>
    <source>
        <strain evidence="1 2">WH 0402</strain>
    </source>
</reference>
<dbReference type="Proteomes" id="UP000018130">
    <property type="component" value="Unassembled WGS sequence"/>
</dbReference>
<gene>
    <name evidence="1" type="ORF">CWATWH0402_2283</name>
</gene>
<dbReference type="EMBL" id="CAQN01000851">
    <property type="protein sequence ID" value="CCQ68846.1"/>
    <property type="molecule type" value="Genomic_DNA"/>
</dbReference>
<proteinExistence type="predicted"/>
<protein>
    <submittedName>
        <fullName evidence="1">Uncharacterized protein</fullName>
    </submittedName>
</protein>
<name>T2JV24_CROWT</name>
<evidence type="ECO:0000313" key="2">
    <source>
        <dbReference type="Proteomes" id="UP000018130"/>
    </source>
</evidence>
<comment type="caution">
    <text evidence="1">The sequence shown here is derived from an EMBL/GenBank/DDBJ whole genome shotgun (WGS) entry which is preliminary data.</text>
</comment>
<organism evidence="1 2">
    <name type="scientific">Crocosphaera watsonii WH 0402</name>
    <dbReference type="NCBI Taxonomy" id="1284629"/>
    <lineage>
        <taxon>Bacteria</taxon>
        <taxon>Bacillati</taxon>
        <taxon>Cyanobacteriota</taxon>
        <taxon>Cyanophyceae</taxon>
        <taxon>Oscillatoriophycideae</taxon>
        <taxon>Chroococcales</taxon>
        <taxon>Aphanothecaceae</taxon>
        <taxon>Crocosphaera</taxon>
    </lineage>
</organism>
<sequence>MINQKNLFYFLIIFPMLLFGTTANSGSTIVYFATEMWPGEGIPRFKAKQDIIPFSEPRKDSKKVEGLQINKGEMIEFTQTLFKSVKTGTVTISRTIQFEATNYGTTNYLSKHDYYNTGENLDLTLNEGDVLTVFMPRAEGHLFFKFKGEVYSGLCEPCGEADFKTEWWLKIEQNLKSGWILKDSTSIEDLGRSF</sequence>
<evidence type="ECO:0000313" key="1">
    <source>
        <dbReference type="EMBL" id="CCQ68846.1"/>
    </source>
</evidence>